<evidence type="ECO:0000313" key="8">
    <source>
        <dbReference type="EMBL" id="QTA88364.1"/>
    </source>
</evidence>
<protein>
    <submittedName>
        <fullName evidence="8">Polysaccharide biosynthesis protein</fullName>
    </submittedName>
</protein>
<dbReference type="CDD" id="cd13127">
    <property type="entry name" value="MATE_tuaB_like"/>
    <property type="match status" value="1"/>
</dbReference>
<evidence type="ECO:0000256" key="3">
    <source>
        <dbReference type="ARBA" id="ARBA00022475"/>
    </source>
</evidence>
<accession>A0A975GP14</accession>
<evidence type="ECO:0000256" key="1">
    <source>
        <dbReference type="ARBA" id="ARBA00004651"/>
    </source>
</evidence>
<feature type="transmembrane region" description="Helical" evidence="7">
    <location>
        <begin position="444"/>
        <end position="464"/>
    </location>
</feature>
<reference evidence="8" key="1">
    <citation type="journal article" date="2021" name="Microb. Physiol.">
        <title>Proteogenomic Insights into the Physiology of Marine, Sulfate-Reducing, Filamentous Desulfonema limicola and Desulfonema magnum.</title>
        <authorList>
            <person name="Schnaars V."/>
            <person name="Wohlbrand L."/>
            <person name="Scheve S."/>
            <person name="Hinrichs C."/>
            <person name="Reinhardt R."/>
            <person name="Rabus R."/>
        </authorList>
    </citation>
    <scope>NUCLEOTIDE SEQUENCE</scope>
    <source>
        <strain evidence="8">4be13</strain>
    </source>
</reference>
<evidence type="ECO:0000256" key="7">
    <source>
        <dbReference type="SAM" id="Phobius"/>
    </source>
</evidence>
<sequence>MKHFKLAQAAVKGALWNYVSFAFSKGLIFLTTVILARLLVPKDFGLMALGLLVINYLSNLKDLGIGEAVIYRQKHPERTANVAFCLNVLMGLLLTVIVLLTAPLISVFFQEPRVTPIIRMLSVVFVISALGSIHEVRLRKELDFRRRVIPQITQRFAKGTVSIGLAVTGFGVWSLVCGQMAGTFTATVLYWIVGQWRPRIMFDLNIARSLISYGMHIGVFQILHVIYKNIDYLIIGRRMDAVQLGFYTMAFQLPYLVIYSIQSVVGQAIFPTYTKLQDDQDTLRKAFLTTLQYVSLISVPVGLGMFVVAPEFVEVFYTIRWAPAVPVMQALSLYALINSLSANADQVYKATGRPMIANQVGLVKTLLLIPVLWIAAGYNIFYVAVGQLIISFLAAILQFVIASRMIVIRPGAFWTALRPAATGAAVMLTGLFLLRLQISSFAPVIRLLLMVIWGALLYVSVLWLTNRKLFGQTLAVLRGREKVL</sequence>
<dbReference type="EMBL" id="CP061800">
    <property type="protein sequence ID" value="QTA88364.1"/>
    <property type="molecule type" value="Genomic_DNA"/>
</dbReference>
<evidence type="ECO:0000256" key="4">
    <source>
        <dbReference type="ARBA" id="ARBA00022692"/>
    </source>
</evidence>
<keyword evidence="9" id="KW-1185">Reference proteome</keyword>
<feature type="transmembrane region" description="Helical" evidence="7">
    <location>
        <begin position="419"/>
        <end position="438"/>
    </location>
</feature>
<evidence type="ECO:0000256" key="2">
    <source>
        <dbReference type="ARBA" id="ARBA00007430"/>
    </source>
</evidence>
<comment type="similarity">
    <text evidence="2">Belongs to the polysaccharide synthase family.</text>
</comment>
<feature type="transmembrane region" description="Helical" evidence="7">
    <location>
        <begin position="15"/>
        <end position="38"/>
    </location>
</feature>
<feature type="transmembrane region" description="Helical" evidence="7">
    <location>
        <begin position="44"/>
        <end position="60"/>
    </location>
</feature>
<dbReference type="Pfam" id="PF13440">
    <property type="entry name" value="Polysacc_synt_3"/>
    <property type="match status" value="1"/>
</dbReference>
<dbReference type="InterPro" id="IPR050833">
    <property type="entry name" value="Poly_Biosynth_Transport"/>
</dbReference>
<feature type="transmembrane region" description="Helical" evidence="7">
    <location>
        <begin position="247"/>
        <end position="270"/>
    </location>
</feature>
<evidence type="ECO:0000313" key="9">
    <source>
        <dbReference type="Proteomes" id="UP000663722"/>
    </source>
</evidence>
<evidence type="ECO:0000256" key="5">
    <source>
        <dbReference type="ARBA" id="ARBA00022989"/>
    </source>
</evidence>
<name>A0A975GP14_9BACT</name>
<keyword evidence="3" id="KW-1003">Cell membrane</keyword>
<feature type="transmembrane region" description="Helical" evidence="7">
    <location>
        <begin position="181"/>
        <end position="198"/>
    </location>
</feature>
<evidence type="ECO:0000256" key="6">
    <source>
        <dbReference type="ARBA" id="ARBA00023136"/>
    </source>
</evidence>
<proteinExistence type="inferred from homology"/>
<dbReference type="Proteomes" id="UP000663722">
    <property type="component" value="Chromosome"/>
</dbReference>
<keyword evidence="6 7" id="KW-0472">Membrane</keyword>
<dbReference type="PANTHER" id="PTHR30250">
    <property type="entry name" value="PST FAMILY PREDICTED COLANIC ACID TRANSPORTER"/>
    <property type="match status" value="1"/>
</dbReference>
<dbReference type="GO" id="GO:0005886">
    <property type="term" value="C:plasma membrane"/>
    <property type="evidence" value="ECO:0007669"/>
    <property type="project" value="UniProtKB-SubCell"/>
</dbReference>
<dbReference type="KEGG" id="dmm:dnm_044080"/>
<feature type="transmembrane region" description="Helical" evidence="7">
    <location>
        <begin position="210"/>
        <end position="227"/>
    </location>
</feature>
<feature type="transmembrane region" description="Helical" evidence="7">
    <location>
        <begin position="291"/>
        <end position="309"/>
    </location>
</feature>
<keyword evidence="4 7" id="KW-0812">Transmembrane</keyword>
<dbReference type="PANTHER" id="PTHR30250:SF10">
    <property type="entry name" value="LIPOPOLYSACCHARIDE BIOSYNTHESIS PROTEIN WZXC"/>
    <property type="match status" value="1"/>
</dbReference>
<feature type="transmembrane region" description="Helical" evidence="7">
    <location>
        <begin position="388"/>
        <end position="407"/>
    </location>
</feature>
<comment type="subcellular location">
    <subcellularLocation>
        <location evidence="1">Cell membrane</location>
        <topology evidence="1">Multi-pass membrane protein</topology>
    </subcellularLocation>
</comment>
<keyword evidence="5 7" id="KW-1133">Transmembrane helix</keyword>
<gene>
    <name evidence="8" type="ORF">dnm_044080</name>
</gene>
<feature type="transmembrane region" description="Helical" evidence="7">
    <location>
        <begin position="81"/>
        <end position="105"/>
    </location>
</feature>
<dbReference type="AlphaFoldDB" id="A0A975GP14"/>
<feature type="transmembrane region" description="Helical" evidence="7">
    <location>
        <begin position="321"/>
        <end position="340"/>
    </location>
</feature>
<feature type="transmembrane region" description="Helical" evidence="7">
    <location>
        <begin position="361"/>
        <end position="382"/>
    </location>
</feature>
<organism evidence="8 9">
    <name type="scientific">Desulfonema magnum</name>
    <dbReference type="NCBI Taxonomy" id="45655"/>
    <lineage>
        <taxon>Bacteria</taxon>
        <taxon>Pseudomonadati</taxon>
        <taxon>Thermodesulfobacteriota</taxon>
        <taxon>Desulfobacteria</taxon>
        <taxon>Desulfobacterales</taxon>
        <taxon>Desulfococcaceae</taxon>
        <taxon>Desulfonema</taxon>
    </lineage>
</organism>
<dbReference type="RefSeq" id="WP_207683160.1">
    <property type="nucleotide sequence ID" value="NZ_CP061800.1"/>
</dbReference>